<keyword evidence="3" id="KW-1185">Reference proteome</keyword>
<proteinExistence type="predicted"/>
<organism evidence="2 3">
    <name type="scientific">Octopus vulgaris</name>
    <name type="common">Common octopus</name>
    <dbReference type="NCBI Taxonomy" id="6645"/>
    <lineage>
        <taxon>Eukaryota</taxon>
        <taxon>Metazoa</taxon>
        <taxon>Spiralia</taxon>
        <taxon>Lophotrochozoa</taxon>
        <taxon>Mollusca</taxon>
        <taxon>Cephalopoda</taxon>
        <taxon>Coleoidea</taxon>
        <taxon>Octopodiformes</taxon>
        <taxon>Octopoda</taxon>
        <taxon>Incirrata</taxon>
        <taxon>Octopodidae</taxon>
        <taxon>Octopus</taxon>
    </lineage>
</organism>
<reference evidence="2" key="1">
    <citation type="submission" date="2023-08" db="EMBL/GenBank/DDBJ databases">
        <authorList>
            <person name="Alioto T."/>
            <person name="Alioto T."/>
            <person name="Gomez Garrido J."/>
        </authorList>
    </citation>
    <scope>NUCLEOTIDE SEQUENCE</scope>
</reference>
<protein>
    <submittedName>
        <fullName evidence="2">Uncharacterized protein</fullName>
    </submittedName>
</protein>
<accession>A0AA36BFA9</accession>
<dbReference type="PANTHER" id="PTHR33327">
    <property type="entry name" value="ENDONUCLEASE"/>
    <property type="match status" value="1"/>
</dbReference>
<evidence type="ECO:0000256" key="1">
    <source>
        <dbReference type="SAM" id="Coils"/>
    </source>
</evidence>
<dbReference type="EMBL" id="OX597826">
    <property type="protein sequence ID" value="CAI9732347.1"/>
    <property type="molecule type" value="Genomic_DNA"/>
</dbReference>
<evidence type="ECO:0000313" key="2">
    <source>
        <dbReference type="EMBL" id="CAI9732347.1"/>
    </source>
</evidence>
<gene>
    <name evidence="2" type="ORF">OCTVUL_1B007066</name>
</gene>
<sequence length="166" mass="18857">MTLQNSCTSLGQSHQNELMMRTTTSQQKRLNQLVSAEELGDRKLSKLLRKMRQLMEDQPLSEEVLKQLYLQRLPLPMQGILASTNDTATPEELARVADRIAEVSNPFPSVAQINHRTNPFKASLDSTSGIAELRAMIREQAGQIKVLTNKLENWTLETHWRRSNSS</sequence>
<dbReference type="AlphaFoldDB" id="A0AA36BFA9"/>
<keyword evidence="1" id="KW-0175">Coiled coil</keyword>
<name>A0AA36BFA9_OCTVU</name>
<evidence type="ECO:0000313" key="3">
    <source>
        <dbReference type="Proteomes" id="UP001162480"/>
    </source>
</evidence>
<dbReference type="PANTHER" id="PTHR33327:SF3">
    <property type="entry name" value="RNA-DIRECTED DNA POLYMERASE"/>
    <property type="match status" value="1"/>
</dbReference>
<dbReference type="Proteomes" id="UP001162480">
    <property type="component" value="Chromosome 13"/>
</dbReference>
<feature type="coiled-coil region" evidence="1">
    <location>
        <begin position="130"/>
        <end position="157"/>
    </location>
</feature>